<keyword evidence="18" id="KW-0446">Lipid-binding</keyword>
<dbReference type="GO" id="GO:0005164">
    <property type="term" value="F:tumor necrosis factor receptor binding"/>
    <property type="evidence" value="ECO:0007669"/>
    <property type="project" value="UniProtKB-UniRule"/>
</dbReference>
<dbReference type="FunFam" id="2.60.210.10:FF:000035">
    <property type="entry name" value="TNF receptor-associated factor 2"/>
    <property type="match status" value="1"/>
</dbReference>
<evidence type="ECO:0000259" key="23">
    <source>
        <dbReference type="PROSITE" id="PS50144"/>
    </source>
</evidence>
<dbReference type="InterPro" id="IPR012227">
    <property type="entry name" value="TNF_rcpt-assoc_TRAF_met"/>
</dbReference>
<evidence type="ECO:0000256" key="20">
    <source>
        <dbReference type="PROSITE-ProRule" id="PRU00207"/>
    </source>
</evidence>
<evidence type="ECO:0000256" key="15">
    <source>
        <dbReference type="ARBA" id="ARBA00022843"/>
    </source>
</evidence>
<dbReference type="GO" id="GO:0042981">
    <property type="term" value="P:regulation of apoptotic process"/>
    <property type="evidence" value="ECO:0007669"/>
    <property type="project" value="InterPro"/>
</dbReference>
<dbReference type="Pfam" id="PF02176">
    <property type="entry name" value="zf-TRAF"/>
    <property type="match status" value="1"/>
</dbReference>
<keyword evidence="11" id="KW-0677">Repeat</keyword>
<keyword evidence="12 20" id="KW-0863">Zinc-finger</keyword>
<dbReference type="FunFam" id="1.20.5.170:FF:000035">
    <property type="entry name" value="TNF receptor-associated factor"/>
    <property type="match status" value="1"/>
</dbReference>
<keyword evidence="9" id="KW-0053">Apoptosis</keyword>
<dbReference type="GO" id="GO:1905669">
    <property type="term" value="P:TORC1 complex assembly"/>
    <property type="evidence" value="ECO:0007669"/>
    <property type="project" value="UniProtKB-ARBA"/>
</dbReference>
<dbReference type="AlphaFoldDB" id="A0A3B3Q6H4"/>
<dbReference type="Pfam" id="PF00097">
    <property type="entry name" value="zf-C3HC4"/>
    <property type="match status" value="1"/>
</dbReference>
<evidence type="ECO:0000256" key="10">
    <source>
        <dbReference type="ARBA" id="ARBA00022723"/>
    </source>
</evidence>
<dbReference type="InterPro" id="IPR049441">
    <property type="entry name" value="TRAF2_Znf"/>
</dbReference>
<evidence type="ECO:0000313" key="25">
    <source>
        <dbReference type="Ensembl" id="ENSPKIP00000001439.1"/>
    </source>
</evidence>
<dbReference type="GO" id="GO:0010628">
    <property type="term" value="P:positive regulation of gene expression"/>
    <property type="evidence" value="ECO:0007669"/>
    <property type="project" value="UniProtKB-ARBA"/>
</dbReference>
<dbReference type="InterPro" id="IPR001293">
    <property type="entry name" value="Znf_TRAF"/>
</dbReference>
<dbReference type="GO" id="GO:0030674">
    <property type="term" value="F:protein-macromolecule adaptor activity"/>
    <property type="evidence" value="ECO:0007669"/>
    <property type="project" value="UniProtKB-ARBA"/>
</dbReference>
<dbReference type="Pfam" id="PF21355">
    <property type="entry name" value="TRAF-mep_MATH"/>
    <property type="match status" value="1"/>
</dbReference>
<comment type="subcellular location">
    <subcellularLocation>
        <location evidence="2 19">Cytoplasm</location>
    </subcellularLocation>
</comment>
<dbReference type="Proteomes" id="UP000261540">
    <property type="component" value="Unplaced"/>
</dbReference>
<dbReference type="PIRSF" id="PIRSF015614">
    <property type="entry name" value="TRAF"/>
    <property type="match status" value="1"/>
</dbReference>
<keyword evidence="5 19" id="KW-0963">Cytoplasm</keyword>
<comment type="pathway">
    <text evidence="3">Protein modification; protein ubiquitination.</text>
</comment>
<feature type="coiled-coil region" evidence="21">
    <location>
        <begin position="318"/>
        <end position="352"/>
    </location>
</feature>
<evidence type="ECO:0000256" key="11">
    <source>
        <dbReference type="ARBA" id="ARBA00022737"/>
    </source>
</evidence>
<keyword evidence="26" id="KW-1185">Reference proteome</keyword>
<dbReference type="KEGG" id="pki:111848593"/>
<keyword evidence="15" id="KW-0832">Ubl conjugation</keyword>
<keyword evidence="8" id="KW-0808">Transferase</keyword>
<dbReference type="Pfam" id="PF21341">
    <property type="entry name" value="TRAF2_zf"/>
    <property type="match status" value="1"/>
</dbReference>
<keyword evidence="14 19" id="KW-0862">Zinc</keyword>
<keyword evidence="6" id="KW-1017">Isopeptide bond</keyword>
<keyword evidence="17 21" id="KW-0175">Coiled coil</keyword>
<dbReference type="InterPro" id="IPR032070">
    <property type="entry name" value="TRAF_BIRC3-bd"/>
</dbReference>
<evidence type="ECO:0000259" key="22">
    <source>
        <dbReference type="PROSITE" id="PS50089"/>
    </source>
</evidence>
<dbReference type="GO" id="GO:1990604">
    <property type="term" value="C:IRE1-TRAF2-ASK1 complex"/>
    <property type="evidence" value="ECO:0007669"/>
    <property type="project" value="UniProtKB-ARBA"/>
</dbReference>
<proteinExistence type="inferred from homology"/>
<reference evidence="25" key="2">
    <citation type="submission" date="2025-09" db="UniProtKB">
        <authorList>
            <consortium name="Ensembl"/>
        </authorList>
    </citation>
    <scope>IDENTIFICATION</scope>
</reference>
<dbReference type="InterPro" id="IPR002083">
    <property type="entry name" value="MATH/TRAF_dom"/>
</dbReference>
<evidence type="ECO:0000256" key="7">
    <source>
        <dbReference type="ARBA" id="ARBA00022553"/>
    </source>
</evidence>
<dbReference type="PANTHER" id="PTHR10131:SF146">
    <property type="entry name" value="TNF RECEPTOR-ASSOCIATED FACTOR"/>
    <property type="match status" value="1"/>
</dbReference>
<dbReference type="GO" id="GO:1905670">
    <property type="term" value="P:TORC2 complex disassembly"/>
    <property type="evidence" value="ECO:0007669"/>
    <property type="project" value="UniProtKB-ARBA"/>
</dbReference>
<dbReference type="PROSITE" id="PS50144">
    <property type="entry name" value="MATH"/>
    <property type="match status" value="1"/>
</dbReference>
<reference evidence="25" key="1">
    <citation type="submission" date="2025-08" db="UniProtKB">
        <authorList>
            <consortium name="Ensembl"/>
        </authorList>
    </citation>
    <scope>IDENTIFICATION</scope>
</reference>
<dbReference type="GO" id="GO:0043123">
    <property type="term" value="P:positive regulation of canonical NF-kappaB signal transduction"/>
    <property type="evidence" value="ECO:0007669"/>
    <property type="project" value="TreeGrafter"/>
</dbReference>
<evidence type="ECO:0000256" key="16">
    <source>
        <dbReference type="ARBA" id="ARBA00022990"/>
    </source>
</evidence>
<feature type="domain" description="TRAF-type" evidence="24">
    <location>
        <begin position="176"/>
        <end position="229"/>
    </location>
</feature>
<dbReference type="PROSITE" id="PS50145">
    <property type="entry name" value="ZF_TRAF"/>
    <property type="match status" value="2"/>
</dbReference>
<evidence type="ECO:0000256" key="4">
    <source>
        <dbReference type="ARBA" id="ARBA00006608"/>
    </source>
</evidence>
<dbReference type="GO" id="GO:0043235">
    <property type="term" value="C:receptor complex"/>
    <property type="evidence" value="ECO:0007669"/>
    <property type="project" value="UniProtKB-ARBA"/>
</dbReference>
<dbReference type="GO" id="GO:0070534">
    <property type="term" value="P:protein K63-linked ubiquitination"/>
    <property type="evidence" value="ECO:0007669"/>
    <property type="project" value="UniProtKB-ARBA"/>
</dbReference>
<evidence type="ECO:0000256" key="3">
    <source>
        <dbReference type="ARBA" id="ARBA00004906"/>
    </source>
</evidence>
<dbReference type="GO" id="GO:0005829">
    <property type="term" value="C:cytosol"/>
    <property type="evidence" value="ECO:0007669"/>
    <property type="project" value="UniProtKB-ARBA"/>
</dbReference>
<evidence type="ECO:0000256" key="17">
    <source>
        <dbReference type="ARBA" id="ARBA00023054"/>
    </source>
</evidence>
<dbReference type="STRING" id="1676925.ENSPKIP00000001439"/>
<evidence type="ECO:0000256" key="12">
    <source>
        <dbReference type="ARBA" id="ARBA00022771"/>
    </source>
</evidence>
<dbReference type="SUPFAM" id="SSF57850">
    <property type="entry name" value="RING/U-box"/>
    <property type="match status" value="1"/>
</dbReference>
<keyword evidence="16" id="KW-0007">Acetylation</keyword>
<dbReference type="Gene3D" id="2.60.210.10">
    <property type="entry name" value="Apoptosis, Tumor Necrosis Factor Receptor Associated Protein 2, Chain A"/>
    <property type="match status" value="1"/>
</dbReference>
<evidence type="ECO:0000256" key="2">
    <source>
        <dbReference type="ARBA" id="ARBA00004496"/>
    </source>
</evidence>
<evidence type="ECO:0000256" key="21">
    <source>
        <dbReference type="SAM" id="Coils"/>
    </source>
</evidence>
<evidence type="ECO:0000256" key="13">
    <source>
        <dbReference type="ARBA" id="ARBA00022786"/>
    </source>
</evidence>
<dbReference type="FunFam" id="3.30.40.10:FF:000189">
    <property type="entry name" value="TNF receptor-associated factor"/>
    <property type="match status" value="1"/>
</dbReference>
<dbReference type="GO" id="GO:0061630">
    <property type="term" value="F:ubiquitin protein ligase activity"/>
    <property type="evidence" value="ECO:0007669"/>
    <property type="project" value="UniProtKB-EC"/>
</dbReference>
<keyword evidence="13" id="KW-0833">Ubl conjugation pathway</keyword>
<accession>A0A3B3Q6H4</accession>
<dbReference type="PANTHER" id="PTHR10131">
    <property type="entry name" value="TNF RECEPTOR ASSOCIATED FACTOR"/>
    <property type="match status" value="1"/>
</dbReference>
<feature type="zinc finger region" description="TRAF-type" evidence="20">
    <location>
        <begin position="176"/>
        <end position="229"/>
    </location>
</feature>
<dbReference type="GO" id="GO:0006915">
    <property type="term" value="P:apoptotic process"/>
    <property type="evidence" value="ECO:0007669"/>
    <property type="project" value="UniProtKB-KW"/>
</dbReference>
<organism evidence="25 26">
    <name type="scientific">Paramormyrops kingsleyae</name>
    <dbReference type="NCBI Taxonomy" id="1676925"/>
    <lineage>
        <taxon>Eukaryota</taxon>
        <taxon>Metazoa</taxon>
        <taxon>Chordata</taxon>
        <taxon>Craniata</taxon>
        <taxon>Vertebrata</taxon>
        <taxon>Euteleostomi</taxon>
        <taxon>Actinopterygii</taxon>
        <taxon>Neopterygii</taxon>
        <taxon>Teleostei</taxon>
        <taxon>Osteoglossocephala</taxon>
        <taxon>Osteoglossomorpha</taxon>
        <taxon>Osteoglossiformes</taxon>
        <taxon>Mormyridae</taxon>
        <taxon>Paramormyrops</taxon>
    </lineage>
</organism>
<dbReference type="PROSITE" id="PS50089">
    <property type="entry name" value="ZF_RING_2"/>
    <property type="match status" value="1"/>
</dbReference>
<dbReference type="Ensembl" id="ENSPKIT00000025359.1">
    <property type="protein sequence ID" value="ENSPKIP00000001439.1"/>
    <property type="gene ID" value="ENSPKIG00000019732.1"/>
</dbReference>
<dbReference type="EC" id="2.3.2.27" evidence="19"/>
<dbReference type="SUPFAM" id="SSF57953">
    <property type="entry name" value="Trimerization domain of TRAF"/>
    <property type="match status" value="1"/>
</dbReference>
<keyword evidence="7" id="KW-0597">Phosphoprotein</keyword>
<dbReference type="Pfam" id="PF16673">
    <property type="entry name" value="TRAF_BIRC3_bd"/>
    <property type="match status" value="1"/>
</dbReference>
<protein>
    <recommendedName>
        <fullName evidence="19">TNF receptor-associated factor</fullName>
        <ecNumber evidence="19">2.3.2.27</ecNumber>
    </recommendedName>
</protein>
<feature type="zinc finger region" description="TRAF-type" evidence="20">
    <location>
        <begin position="123"/>
        <end position="174"/>
    </location>
</feature>
<dbReference type="GO" id="GO:0008270">
    <property type="term" value="F:zinc ion binding"/>
    <property type="evidence" value="ECO:0007669"/>
    <property type="project" value="UniProtKB-UniRule"/>
</dbReference>
<evidence type="ECO:0000256" key="1">
    <source>
        <dbReference type="ARBA" id="ARBA00000900"/>
    </source>
</evidence>
<dbReference type="SMART" id="SM00061">
    <property type="entry name" value="MATH"/>
    <property type="match status" value="1"/>
</dbReference>
<dbReference type="GO" id="GO:0002700">
    <property type="term" value="P:regulation of production of molecular mediator of immune response"/>
    <property type="evidence" value="ECO:0007669"/>
    <property type="project" value="UniProtKB-ARBA"/>
</dbReference>
<dbReference type="GeneTree" id="ENSGT00940000166276"/>
<dbReference type="GO" id="GO:0043408">
    <property type="term" value="P:regulation of MAPK cascade"/>
    <property type="evidence" value="ECO:0007669"/>
    <property type="project" value="UniProtKB-ARBA"/>
</dbReference>
<dbReference type="GO" id="GO:0008289">
    <property type="term" value="F:lipid binding"/>
    <property type="evidence" value="ECO:0007669"/>
    <property type="project" value="UniProtKB-KW"/>
</dbReference>
<dbReference type="InterPro" id="IPR001841">
    <property type="entry name" value="Znf_RING"/>
</dbReference>
<comment type="similarity">
    <text evidence="4">Belongs to the TNF receptor-associated factor family. A subfamily.</text>
</comment>
<dbReference type="SUPFAM" id="SSF49599">
    <property type="entry name" value="TRAF domain-like"/>
    <property type="match status" value="2"/>
</dbReference>
<dbReference type="Gene3D" id="1.20.5.170">
    <property type="match status" value="1"/>
</dbReference>
<comment type="catalytic activity">
    <reaction evidence="1 19">
        <text>S-ubiquitinyl-[E2 ubiquitin-conjugating enzyme]-L-cysteine + [acceptor protein]-L-lysine = [E2 ubiquitin-conjugating enzyme]-L-cysteine + N(6)-ubiquitinyl-[acceptor protein]-L-lysine.</text>
        <dbReference type="EC" id="2.3.2.27"/>
    </reaction>
</comment>
<evidence type="ECO:0000259" key="24">
    <source>
        <dbReference type="PROSITE" id="PS50145"/>
    </source>
</evidence>
<dbReference type="GO" id="GO:0033209">
    <property type="term" value="P:tumor necrosis factor-mediated signaling pathway"/>
    <property type="evidence" value="ECO:0007669"/>
    <property type="project" value="UniProtKB-ARBA"/>
</dbReference>
<sequence>MASSSLSCSLDSSMQGIPQSVLMVSMETKYQCQHCEGVLRMPSQARCGHRFCGNCFSELTSLGPLPCKACQRDGIFEDPLSIINASDAFPDNAARREIENLPAQCPSEGCPWRGVVKDYEAQHEGRCEHEQVQCEACQAFVPRLHMARHADRECEARSVTCKFCKATFSSKDIKGHNNVCQKFPLHCEACGKRKIPREMFADHLNSCGKQQKACQFSTLGCETLLENETQGNHEQANVLEHMRLLLAKVVVLQKQHAPGPAECEEGVALGLYRAPVDGEAGRNNNLEPKVAALENIVYVLNREVERCAFTLEAFTCQQRLDQQQIETLKNKLQQLERLLAMRDLQLAEAEQVLHELAVCTYDGIFVWKIAEFSRRREEAVSGFAPTMFSPAFYSSKYGYKMCMRLYLNGDGTGRGTHLSLFFVVMRGKYDGLLKWPFSQKVTLMLLDQSNREHVVDAFRPDVSSTSFQRPISEMNIASGCPLFCPIAKLGGKSVYLKDDTIFIKAIVDLTSLQ</sequence>
<dbReference type="Gene3D" id="3.30.40.10">
    <property type="entry name" value="Zinc/RING finger domain, C3HC4 (zinc finger)"/>
    <property type="match status" value="2"/>
</dbReference>
<dbReference type="InterPro" id="IPR049342">
    <property type="entry name" value="TRAF1-6_MATH_dom"/>
</dbReference>
<evidence type="ECO:0000256" key="19">
    <source>
        <dbReference type="PIRNR" id="PIRNR015614"/>
    </source>
</evidence>
<evidence type="ECO:0000256" key="6">
    <source>
        <dbReference type="ARBA" id="ARBA00022499"/>
    </source>
</evidence>
<dbReference type="InterPro" id="IPR018957">
    <property type="entry name" value="Znf_C3HC4_RING-type"/>
</dbReference>
<evidence type="ECO:0000256" key="18">
    <source>
        <dbReference type="ARBA" id="ARBA00023121"/>
    </source>
</evidence>
<dbReference type="GO" id="GO:0009898">
    <property type="term" value="C:cytoplasmic side of plasma membrane"/>
    <property type="evidence" value="ECO:0007669"/>
    <property type="project" value="TreeGrafter"/>
</dbReference>
<feature type="domain" description="MATH" evidence="23">
    <location>
        <begin position="362"/>
        <end position="507"/>
    </location>
</feature>
<dbReference type="InterPro" id="IPR008974">
    <property type="entry name" value="TRAF-like"/>
</dbReference>
<evidence type="ECO:0000256" key="5">
    <source>
        <dbReference type="ARBA" id="ARBA00022490"/>
    </source>
</evidence>
<evidence type="ECO:0000313" key="26">
    <source>
        <dbReference type="Proteomes" id="UP000261540"/>
    </source>
</evidence>
<evidence type="ECO:0000256" key="8">
    <source>
        <dbReference type="ARBA" id="ARBA00022679"/>
    </source>
</evidence>
<dbReference type="OrthoDB" id="6499288at2759"/>
<keyword evidence="10 19" id="KW-0479">Metal-binding</keyword>
<evidence type="ECO:0000256" key="9">
    <source>
        <dbReference type="ARBA" id="ARBA00022703"/>
    </source>
</evidence>
<name>A0A3B3Q6H4_9TELE</name>
<feature type="domain" description="TRAF-type" evidence="24">
    <location>
        <begin position="123"/>
        <end position="174"/>
    </location>
</feature>
<evidence type="ECO:0000256" key="14">
    <source>
        <dbReference type="ARBA" id="ARBA00022833"/>
    </source>
</evidence>
<feature type="domain" description="RING-type" evidence="22">
    <location>
        <begin position="32"/>
        <end position="71"/>
    </location>
</feature>
<dbReference type="InterPro" id="IPR013083">
    <property type="entry name" value="Znf_RING/FYVE/PHD"/>
</dbReference>